<evidence type="ECO:0000313" key="1">
    <source>
        <dbReference type="EMBL" id="KAJ5240499.1"/>
    </source>
</evidence>
<sequence>MIKILIYEKRSSIFVDPMPVSSGAPGALEKPMGTTTCGIATTVALISKITAASILTTLSGHTSGAITKILLIV</sequence>
<keyword evidence="2" id="KW-1185">Reference proteome</keyword>
<organism evidence="1 2">
    <name type="scientific">Penicillium citrinum</name>
    <dbReference type="NCBI Taxonomy" id="5077"/>
    <lineage>
        <taxon>Eukaryota</taxon>
        <taxon>Fungi</taxon>
        <taxon>Dikarya</taxon>
        <taxon>Ascomycota</taxon>
        <taxon>Pezizomycotina</taxon>
        <taxon>Eurotiomycetes</taxon>
        <taxon>Eurotiomycetidae</taxon>
        <taxon>Eurotiales</taxon>
        <taxon>Aspergillaceae</taxon>
        <taxon>Penicillium</taxon>
    </lineage>
</organism>
<reference evidence="1" key="2">
    <citation type="journal article" date="2023" name="IMA Fungus">
        <title>Comparative genomic study of the Penicillium genus elucidates a diverse pangenome and 15 lateral gene transfer events.</title>
        <authorList>
            <person name="Petersen C."/>
            <person name="Sorensen T."/>
            <person name="Nielsen M.R."/>
            <person name="Sondergaard T.E."/>
            <person name="Sorensen J.L."/>
            <person name="Fitzpatrick D.A."/>
            <person name="Frisvad J.C."/>
            <person name="Nielsen K.L."/>
        </authorList>
    </citation>
    <scope>NUCLEOTIDE SEQUENCE</scope>
    <source>
        <strain evidence="1">IBT 23319</strain>
    </source>
</reference>
<dbReference type="Proteomes" id="UP001147733">
    <property type="component" value="Unassembled WGS sequence"/>
</dbReference>
<accession>A0A9W9P9M4</accession>
<dbReference type="GeneID" id="81380177"/>
<gene>
    <name evidence="1" type="ORF">N7469_002090</name>
</gene>
<dbReference type="AlphaFoldDB" id="A0A9W9P9M4"/>
<dbReference type="RefSeq" id="XP_056503504.1">
    <property type="nucleotide sequence ID" value="XM_056641010.1"/>
</dbReference>
<reference evidence="1" key="1">
    <citation type="submission" date="2022-11" db="EMBL/GenBank/DDBJ databases">
        <authorList>
            <person name="Petersen C."/>
        </authorList>
    </citation>
    <scope>NUCLEOTIDE SEQUENCE</scope>
    <source>
        <strain evidence="1">IBT 23319</strain>
    </source>
</reference>
<proteinExistence type="predicted"/>
<name>A0A9W9P9M4_PENCI</name>
<comment type="caution">
    <text evidence="1">The sequence shown here is derived from an EMBL/GenBank/DDBJ whole genome shotgun (WGS) entry which is preliminary data.</text>
</comment>
<protein>
    <submittedName>
        <fullName evidence="1">Uncharacterized protein</fullName>
    </submittedName>
</protein>
<evidence type="ECO:0000313" key="2">
    <source>
        <dbReference type="Proteomes" id="UP001147733"/>
    </source>
</evidence>
<dbReference type="EMBL" id="JAPQKT010000002">
    <property type="protein sequence ID" value="KAJ5240499.1"/>
    <property type="molecule type" value="Genomic_DNA"/>
</dbReference>